<keyword evidence="2" id="KW-1185">Reference proteome</keyword>
<evidence type="ECO:0000313" key="4">
    <source>
        <dbReference type="WormBase" id="SRAE_1000294000"/>
    </source>
</evidence>
<organism evidence="1">
    <name type="scientific">Strongyloides ratti</name>
    <name type="common">Parasitic roundworm</name>
    <dbReference type="NCBI Taxonomy" id="34506"/>
    <lineage>
        <taxon>Eukaryota</taxon>
        <taxon>Metazoa</taxon>
        <taxon>Ecdysozoa</taxon>
        <taxon>Nematoda</taxon>
        <taxon>Chromadorea</taxon>
        <taxon>Rhabditida</taxon>
        <taxon>Tylenchina</taxon>
        <taxon>Panagrolaimomorpha</taxon>
        <taxon>Strongyloidoidea</taxon>
        <taxon>Strongyloididae</taxon>
        <taxon>Strongyloides</taxon>
    </lineage>
</organism>
<dbReference type="Proteomes" id="UP000035682">
    <property type="component" value="Unplaced"/>
</dbReference>
<dbReference type="WormBase" id="SRAE_1000294000">
    <property type="protein sequence ID" value="SRP12113"/>
    <property type="gene ID" value="WBGene00259557"/>
</dbReference>
<reference evidence="1 2" key="1">
    <citation type="submission" date="2014-09" db="EMBL/GenBank/DDBJ databases">
        <authorList>
            <person name="Martin A.A."/>
        </authorList>
    </citation>
    <scope>NUCLEOTIDE SEQUENCE</scope>
    <source>
        <strain evidence="2">ED321</strain>
        <strain evidence="1">ED321 Heterogonic</strain>
    </source>
</reference>
<dbReference type="EMBL" id="LN609528">
    <property type="protein sequence ID" value="CEF64687.1"/>
    <property type="molecule type" value="Genomic_DNA"/>
</dbReference>
<sequence length="126" mass="14586">MVSKSKKKLDASHSSELNVSFKTNLYQKQNQYDEKIKENANFFDSVRYRLIDYSSDVLLNVITSNLPDEFLDTNYKEFMSQISGSSFHNFKLNDTLAAIQKLRNKVTSGSASEEEIKKYKEVKKLL</sequence>
<protein>
    <submittedName>
        <fullName evidence="1 3">Uncharacterized protein</fullName>
    </submittedName>
</protein>
<dbReference type="GeneID" id="36377052"/>
<dbReference type="CTD" id="36377052"/>
<evidence type="ECO:0000313" key="2">
    <source>
        <dbReference type="Proteomes" id="UP000035682"/>
    </source>
</evidence>
<proteinExistence type="predicted"/>
<dbReference type="AlphaFoldDB" id="A0A090L4S2"/>
<dbReference type="RefSeq" id="XP_024503888.1">
    <property type="nucleotide sequence ID" value="XM_024650075.1"/>
</dbReference>
<accession>A0A090L4S2</accession>
<gene>
    <name evidence="1 3 4" type="ORF">SRAE_1000294000</name>
</gene>
<reference evidence="3" key="2">
    <citation type="submission" date="2020-12" db="UniProtKB">
        <authorList>
            <consortium name="WormBaseParasite"/>
        </authorList>
    </citation>
    <scope>IDENTIFICATION</scope>
</reference>
<evidence type="ECO:0000313" key="1">
    <source>
        <dbReference type="EMBL" id="CEF64687.1"/>
    </source>
</evidence>
<evidence type="ECO:0000313" key="3">
    <source>
        <dbReference type="WBParaSite" id="SRAE_1000294000.1"/>
    </source>
</evidence>
<name>A0A090L4S2_STRRB</name>
<dbReference type="WBParaSite" id="SRAE_1000294000.1">
    <property type="protein sequence ID" value="SRAE_1000294000.1"/>
    <property type="gene ID" value="WBGene00259557"/>
</dbReference>